<protein>
    <submittedName>
        <fullName evidence="2">Uncharacterized protein</fullName>
    </submittedName>
</protein>
<keyword evidence="3" id="KW-1185">Reference proteome</keyword>
<feature type="chain" id="PRO_5032594028" evidence="1">
    <location>
        <begin position="18"/>
        <end position="213"/>
    </location>
</feature>
<accession>A0A812R8Q1</accession>
<dbReference type="EMBL" id="CAJNDS010002306">
    <property type="protein sequence ID" value="CAE7423481.1"/>
    <property type="molecule type" value="Genomic_DNA"/>
</dbReference>
<dbReference type="AlphaFoldDB" id="A0A812R8Q1"/>
<proteinExistence type="predicted"/>
<feature type="signal peptide" evidence="1">
    <location>
        <begin position="1"/>
        <end position="17"/>
    </location>
</feature>
<keyword evidence="1" id="KW-0732">Signal</keyword>
<sequence>MQLSSTFFLSLVALSVALRQDQDQGVSLQASETARTLCCVTPLADYPTSDSRFRDDARGMLRNLTMSGAYGVGDDFNRAHYDKHCLDALQLETCPTVSVFTFTAGVAIPKSLYIQEIDAFQKKYRFHSEEYSSFSFSTPECQKPLKHQADEKRCSPDFQHFMKLLELWKELLHDAHDIHKNSGVKGFFFGSKTQKNAAKADLESVRAQLQAMW</sequence>
<comment type="caution">
    <text evidence="2">The sequence shown here is derived from an EMBL/GenBank/DDBJ whole genome shotgun (WGS) entry which is preliminary data.</text>
</comment>
<name>A0A812R8Q1_9DINO</name>
<evidence type="ECO:0000256" key="1">
    <source>
        <dbReference type="SAM" id="SignalP"/>
    </source>
</evidence>
<gene>
    <name evidence="2" type="ORF">SNAT2548_LOCUS23032</name>
</gene>
<evidence type="ECO:0000313" key="3">
    <source>
        <dbReference type="Proteomes" id="UP000604046"/>
    </source>
</evidence>
<organism evidence="2 3">
    <name type="scientific">Symbiodinium natans</name>
    <dbReference type="NCBI Taxonomy" id="878477"/>
    <lineage>
        <taxon>Eukaryota</taxon>
        <taxon>Sar</taxon>
        <taxon>Alveolata</taxon>
        <taxon>Dinophyceae</taxon>
        <taxon>Suessiales</taxon>
        <taxon>Symbiodiniaceae</taxon>
        <taxon>Symbiodinium</taxon>
    </lineage>
</organism>
<dbReference type="Proteomes" id="UP000604046">
    <property type="component" value="Unassembled WGS sequence"/>
</dbReference>
<evidence type="ECO:0000313" key="2">
    <source>
        <dbReference type="EMBL" id="CAE7423481.1"/>
    </source>
</evidence>
<reference evidence="2" key="1">
    <citation type="submission" date="2021-02" db="EMBL/GenBank/DDBJ databases">
        <authorList>
            <person name="Dougan E. K."/>
            <person name="Rhodes N."/>
            <person name="Thang M."/>
            <person name="Chan C."/>
        </authorList>
    </citation>
    <scope>NUCLEOTIDE SEQUENCE</scope>
</reference>